<comment type="caution">
    <text evidence="2">The sequence shown here is derived from an EMBL/GenBank/DDBJ whole genome shotgun (WGS) entry which is preliminary data.</text>
</comment>
<dbReference type="AlphaFoldDB" id="A0ABD2XZP6"/>
<protein>
    <submittedName>
        <fullName evidence="2">Uncharacterized protein</fullName>
    </submittedName>
</protein>
<dbReference type="SUPFAM" id="SSF54518">
    <property type="entry name" value="Tubby C-terminal domain-like"/>
    <property type="match status" value="1"/>
</dbReference>
<dbReference type="InterPro" id="IPR007612">
    <property type="entry name" value="LOR"/>
</dbReference>
<evidence type="ECO:0000313" key="2">
    <source>
        <dbReference type="EMBL" id="KAL3498814.1"/>
    </source>
</evidence>
<proteinExistence type="inferred from homology"/>
<dbReference type="Pfam" id="PF04525">
    <property type="entry name" value="LOR"/>
    <property type="match status" value="1"/>
</dbReference>
<organism evidence="2 3">
    <name type="scientific">Cinchona calisaya</name>
    <dbReference type="NCBI Taxonomy" id="153742"/>
    <lineage>
        <taxon>Eukaryota</taxon>
        <taxon>Viridiplantae</taxon>
        <taxon>Streptophyta</taxon>
        <taxon>Embryophyta</taxon>
        <taxon>Tracheophyta</taxon>
        <taxon>Spermatophyta</taxon>
        <taxon>Magnoliopsida</taxon>
        <taxon>eudicotyledons</taxon>
        <taxon>Gunneridae</taxon>
        <taxon>Pentapetalae</taxon>
        <taxon>asterids</taxon>
        <taxon>lamiids</taxon>
        <taxon>Gentianales</taxon>
        <taxon>Rubiaceae</taxon>
        <taxon>Cinchonoideae</taxon>
        <taxon>Cinchoneae</taxon>
        <taxon>Cinchona</taxon>
    </lineage>
</organism>
<dbReference type="EMBL" id="JBJUIK010000017">
    <property type="protein sequence ID" value="KAL3498814.1"/>
    <property type="molecule type" value="Genomic_DNA"/>
</dbReference>
<reference evidence="2 3" key="1">
    <citation type="submission" date="2024-11" db="EMBL/GenBank/DDBJ databases">
        <title>A near-complete genome assembly of Cinchona calisaya.</title>
        <authorList>
            <person name="Lian D.C."/>
            <person name="Zhao X.W."/>
            <person name="Wei L."/>
        </authorList>
    </citation>
    <scope>NUCLEOTIDE SEQUENCE [LARGE SCALE GENOMIC DNA]</scope>
    <source>
        <tissue evidence="2">Nenye</tissue>
    </source>
</reference>
<dbReference type="PANTHER" id="PTHR31087">
    <property type="match status" value="1"/>
</dbReference>
<evidence type="ECO:0000256" key="1">
    <source>
        <dbReference type="ARBA" id="ARBA00005437"/>
    </source>
</evidence>
<dbReference type="Gene3D" id="2.40.160.200">
    <property type="entry name" value="LURP1-related"/>
    <property type="match status" value="1"/>
</dbReference>
<sequence length="201" mass="22629">MAQIYPQTSSLFSSSSSSSCYITSRRESFTLWLKSLVFHGNGCTVFDSDGNLVYRIDNYGEKCSRQVDLMDLSGNILFSIQQKKMPIFGHWNGYKWNDAKVKKKIPSFQVRKNLNFLKGGICTHVAYLGCDGYYKMRGSSDKSEFKITDTNGIPLAEVKQKQSPSGVNFGDDVLSLVVEPQVDHSLIMALVTVYELINHKL</sequence>
<dbReference type="InterPro" id="IPR038595">
    <property type="entry name" value="LOR_sf"/>
</dbReference>
<keyword evidence="3" id="KW-1185">Reference proteome</keyword>
<dbReference type="PANTHER" id="PTHR31087:SF153">
    <property type="entry name" value="PROTEIN LURP-ONE-RELATED 11"/>
    <property type="match status" value="1"/>
</dbReference>
<gene>
    <name evidence="2" type="ORF">ACH5RR_041546</name>
</gene>
<dbReference type="Proteomes" id="UP001630127">
    <property type="component" value="Unassembled WGS sequence"/>
</dbReference>
<evidence type="ECO:0000313" key="3">
    <source>
        <dbReference type="Proteomes" id="UP001630127"/>
    </source>
</evidence>
<dbReference type="InterPro" id="IPR025659">
    <property type="entry name" value="Tubby-like_C"/>
</dbReference>
<name>A0ABD2XZP6_9GENT</name>
<comment type="similarity">
    <text evidence="1">Belongs to the LOR family.</text>
</comment>
<accession>A0ABD2XZP6</accession>